<protein>
    <submittedName>
        <fullName evidence="2">NurA domain-containing protein</fullName>
    </submittedName>
</protein>
<accession>A0A1Y6K9K9</accession>
<dbReference type="EMBL" id="LT859958">
    <property type="protein sequence ID" value="SMX54720.1"/>
    <property type="molecule type" value="Genomic_DNA"/>
</dbReference>
<name>A0A1Y6K9K9_9CHLR</name>
<organism evidence="2 3">
    <name type="scientific">Candidatus Brevifilum fermentans</name>
    <dbReference type="NCBI Taxonomy" id="1986204"/>
    <lineage>
        <taxon>Bacteria</taxon>
        <taxon>Bacillati</taxon>
        <taxon>Chloroflexota</taxon>
        <taxon>Anaerolineae</taxon>
        <taxon>Anaerolineales</taxon>
        <taxon>Anaerolineaceae</taxon>
        <taxon>Candidatus Brevifilum</taxon>
    </lineage>
</organism>
<dbReference type="Proteomes" id="UP000195514">
    <property type="component" value="Chromosome I"/>
</dbReference>
<gene>
    <name evidence="2" type="ORF">CFX1CAM_1655</name>
</gene>
<evidence type="ECO:0000313" key="3">
    <source>
        <dbReference type="Proteomes" id="UP000195514"/>
    </source>
</evidence>
<dbReference type="AlphaFoldDB" id="A0A1Y6K9K9"/>
<dbReference type="InterPro" id="IPR018977">
    <property type="entry name" value="NurA_domain"/>
</dbReference>
<dbReference type="KEGG" id="abat:CFX1CAM_1655"/>
<evidence type="ECO:0000313" key="2">
    <source>
        <dbReference type="EMBL" id="SMX54720.1"/>
    </source>
</evidence>
<dbReference type="Pfam" id="PF09376">
    <property type="entry name" value="NurA"/>
    <property type="match status" value="1"/>
</dbReference>
<evidence type="ECO:0000259" key="1">
    <source>
        <dbReference type="Pfam" id="PF09376"/>
    </source>
</evidence>
<reference evidence="3" key="1">
    <citation type="submission" date="2017-05" db="EMBL/GenBank/DDBJ databases">
        <authorList>
            <person name="Kirkegaard R."/>
            <person name="Mcilroy J S."/>
        </authorList>
    </citation>
    <scope>NUCLEOTIDE SEQUENCE [LARGE SCALE GENOMIC DNA]</scope>
</reference>
<dbReference type="RefSeq" id="WP_157891801.1">
    <property type="nucleotide sequence ID" value="NZ_LT859958.1"/>
</dbReference>
<sequence>MNRYMLDVKFDSTKVENLNKVLLQDGFHDRLNEVRKINPRVIQNPSVVEINIPFITKGGNLFLKRVDEDIAHTLNAEKGCSLAKQINFGGYDESKLRFLTLEGEAHVTTHAMDYFLDEEIVPICTITFYFYSRSKKITDTSKFIKFTEDISSESNLDYVTDRNQLIENFSLENAILFIDGPLIGGNISHYNIELVEKLHKKNIFPVFVVKNSDSNLIVDNMKELSYEYNSDLHWAYKTLKEGQRTSLFMYSDKYNNRFSKIFCYIKPFNYITPQRIEFHQSTFVFYKEFIPDLFDLIYYLLLLHGDKKNPQMRPIAIAEKYAREVMRTFDIEILLKSSSLIQTLDQTRFGG</sequence>
<proteinExistence type="predicted"/>
<keyword evidence="3" id="KW-1185">Reference proteome</keyword>
<feature type="domain" description="NurA" evidence="1">
    <location>
        <begin position="171"/>
        <end position="323"/>
    </location>
</feature>